<organism evidence="2 3">
    <name type="scientific">Saitozyma podzolica</name>
    <dbReference type="NCBI Taxonomy" id="1890683"/>
    <lineage>
        <taxon>Eukaryota</taxon>
        <taxon>Fungi</taxon>
        <taxon>Dikarya</taxon>
        <taxon>Basidiomycota</taxon>
        <taxon>Agaricomycotina</taxon>
        <taxon>Tremellomycetes</taxon>
        <taxon>Tremellales</taxon>
        <taxon>Trimorphomycetaceae</taxon>
        <taxon>Saitozyma</taxon>
    </lineage>
</organism>
<dbReference type="STRING" id="1890683.A0A427YTF9"/>
<evidence type="ECO:0008006" key="4">
    <source>
        <dbReference type="Google" id="ProtNLM"/>
    </source>
</evidence>
<reference evidence="2 3" key="1">
    <citation type="submission" date="2018-11" db="EMBL/GenBank/DDBJ databases">
        <title>Genome sequence of Saitozyma podzolica DSM 27192.</title>
        <authorList>
            <person name="Aliyu H."/>
            <person name="Gorte O."/>
            <person name="Ochsenreither K."/>
        </authorList>
    </citation>
    <scope>NUCLEOTIDE SEQUENCE [LARGE SCALE GENOMIC DNA]</scope>
    <source>
        <strain evidence="2 3">DSM 27192</strain>
    </source>
</reference>
<proteinExistence type="predicted"/>
<evidence type="ECO:0000313" key="2">
    <source>
        <dbReference type="EMBL" id="RSH94316.1"/>
    </source>
</evidence>
<evidence type="ECO:0000256" key="1">
    <source>
        <dbReference type="ARBA" id="ARBA00022801"/>
    </source>
</evidence>
<sequence>MTQTQTDSPITYDRAEELIRLLTDGLVNIKDKTGQFLLKLKDGSIIDTKGWQGWEWTHGIALTALYHHSRLDPSSPSAQFSKTTALAWFESQYKITEGKGAPKNINTMAPFYCLAGMLYDGSVKDERWTRWCDEWAEWIMNDLPRTEENGFQHITYANPHTNNLWDDTLMMTVIPLAQIGVLLNRPHYIEEAKYQFLLHIKYLTNPSTGLWYHGWEYTPEKGSLDFGHNFAGALWARGNAWITVSIPIFLEILGNRLAKDDPVRLSLIATLKRQVDALVACQDKETGMWHTLLVDPTSYVETSATAGFAAGILMALRMGLLSSPTYLSTANLALTGILSNIRPDGEVENVSFGTGVGYTQDFYKKIAITSMPYGQALAMLAFVEWERMQRA</sequence>
<dbReference type="Gene3D" id="1.50.10.10">
    <property type="match status" value="1"/>
</dbReference>
<dbReference type="InterPro" id="IPR010905">
    <property type="entry name" value="Glyco_hydro_88"/>
</dbReference>
<keyword evidence="1" id="KW-0378">Hydrolase</keyword>
<dbReference type="Proteomes" id="UP000279259">
    <property type="component" value="Unassembled WGS sequence"/>
</dbReference>
<dbReference type="GO" id="GO:0005975">
    <property type="term" value="P:carbohydrate metabolic process"/>
    <property type="evidence" value="ECO:0007669"/>
    <property type="project" value="InterPro"/>
</dbReference>
<dbReference type="OrthoDB" id="2305845at2759"/>
<dbReference type="PANTHER" id="PTHR33886:SF8">
    <property type="entry name" value="UNSATURATED RHAMNOGALACTURONAN HYDROLASE (EUROFUNG)"/>
    <property type="match status" value="1"/>
</dbReference>
<keyword evidence="3" id="KW-1185">Reference proteome</keyword>
<dbReference type="InterPro" id="IPR052043">
    <property type="entry name" value="PolySaccharide_Degr_Enz"/>
</dbReference>
<accession>A0A427YTF9</accession>
<dbReference type="AlphaFoldDB" id="A0A427YTF9"/>
<comment type="caution">
    <text evidence="2">The sequence shown here is derived from an EMBL/GenBank/DDBJ whole genome shotgun (WGS) entry which is preliminary data.</text>
</comment>
<dbReference type="InterPro" id="IPR012341">
    <property type="entry name" value="6hp_glycosidase-like_sf"/>
</dbReference>
<gene>
    <name evidence="2" type="ORF">EHS25_004119</name>
</gene>
<dbReference type="EMBL" id="RSCD01000002">
    <property type="protein sequence ID" value="RSH94316.1"/>
    <property type="molecule type" value="Genomic_DNA"/>
</dbReference>
<dbReference type="InterPro" id="IPR008928">
    <property type="entry name" value="6-hairpin_glycosidase_sf"/>
</dbReference>
<dbReference type="Pfam" id="PF07470">
    <property type="entry name" value="Glyco_hydro_88"/>
    <property type="match status" value="1"/>
</dbReference>
<dbReference type="SUPFAM" id="SSF48208">
    <property type="entry name" value="Six-hairpin glycosidases"/>
    <property type="match status" value="1"/>
</dbReference>
<dbReference type="PANTHER" id="PTHR33886">
    <property type="entry name" value="UNSATURATED RHAMNOGALACTURONAN HYDROLASE (EUROFUNG)"/>
    <property type="match status" value="1"/>
</dbReference>
<evidence type="ECO:0000313" key="3">
    <source>
        <dbReference type="Proteomes" id="UP000279259"/>
    </source>
</evidence>
<dbReference type="GO" id="GO:0016787">
    <property type="term" value="F:hydrolase activity"/>
    <property type="evidence" value="ECO:0007669"/>
    <property type="project" value="UniProtKB-KW"/>
</dbReference>
<name>A0A427YTF9_9TREE</name>
<protein>
    <recommendedName>
        <fullName evidence="4">Glycosyl hydrolase family 88</fullName>
    </recommendedName>
</protein>